<evidence type="ECO:0000313" key="3">
    <source>
        <dbReference type="Proteomes" id="UP000828390"/>
    </source>
</evidence>
<evidence type="ECO:0000313" key="2">
    <source>
        <dbReference type="EMBL" id="KAH3728844.1"/>
    </source>
</evidence>
<keyword evidence="3" id="KW-1185">Reference proteome</keyword>
<sequence>MYSSYSSLVPGSQMFKDCAYSYSSTTQPHFDSGGQFRSVCDDRLMPRDSVEFLHLPTNTCDEPKLDETIHLTPLAREIRGSGQCSRSSSRSEAIMSSNRSESSASDVDVTSDDLDVSKLDKPCLNLSKERSGVPNEAIPQSVIMRMPNHSQSFSPSLRYSCDFNKSSLSKSPRSAHVRAQVEAVKYPSDQENSPRVNFFSDSTDKIYDGIKQMNSKGINEDPLMQCLRNGYNYDAYNSGQIYPSQALQNKQYGVIPQAGYTSVIVDAQQYQMANGFVH</sequence>
<feature type="compositionally biased region" description="Low complexity" evidence="1">
    <location>
        <begin position="81"/>
        <end position="108"/>
    </location>
</feature>
<accession>A0A9D4HRM1</accession>
<organism evidence="2 3">
    <name type="scientific">Dreissena polymorpha</name>
    <name type="common">Zebra mussel</name>
    <name type="synonym">Mytilus polymorpha</name>
    <dbReference type="NCBI Taxonomy" id="45954"/>
    <lineage>
        <taxon>Eukaryota</taxon>
        <taxon>Metazoa</taxon>
        <taxon>Spiralia</taxon>
        <taxon>Lophotrochozoa</taxon>
        <taxon>Mollusca</taxon>
        <taxon>Bivalvia</taxon>
        <taxon>Autobranchia</taxon>
        <taxon>Heteroconchia</taxon>
        <taxon>Euheterodonta</taxon>
        <taxon>Imparidentia</taxon>
        <taxon>Neoheterodontei</taxon>
        <taxon>Myida</taxon>
        <taxon>Dreissenoidea</taxon>
        <taxon>Dreissenidae</taxon>
        <taxon>Dreissena</taxon>
    </lineage>
</organism>
<evidence type="ECO:0000256" key="1">
    <source>
        <dbReference type="SAM" id="MobiDB-lite"/>
    </source>
</evidence>
<dbReference type="AlphaFoldDB" id="A0A9D4HRM1"/>
<reference evidence="2" key="1">
    <citation type="journal article" date="2019" name="bioRxiv">
        <title>The Genome of the Zebra Mussel, Dreissena polymorpha: A Resource for Invasive Species Research.</title>
        <authorList>
            <person name="McCartney M.A."/>
            <person name="Auch B."/>
            <person name="Kono T."/>
            <person name="Mallez S."/>
            <person name="Zhang Y."/>
            <person name="Obille A."/>
            <person name="Becker A."/>
            <person name="Abrahante J.E."/>
            <person name="Garbe J."/>
            <person name="Badalamenti J.P."/>
            <person name="Herman A."/>
            <person name="Mangelson H."/>
            <person name="Liachko I."/>
            <person name="Sullivan S."/>
            <person name="Sone E.D."/>
            <person name="Koren S."/>
            <person name="Silverstein K.A.T."/>
            <person name="Beckman K.B."/>
            <person name="Gohl D.M."/>
        </authorList>
    </citation>
    <scope>NUCLEOTIDE SEQUENCE</scope>
    <source>
        <strain evidence="2">Duluth1</strain>
        <tissue evidence="2">Whole animal</tissue>
    </source>
</reference>
<gene>
    <name evidence="2" type="ORF">DPMN_054806</name>
</gene>
<dbReference type="Proteomes" id="UP000828390">
    <property type="component" value="Unassembled WGS sequence"/>
</dbReference>
<proteinExistence type="predicted"/>
<name>A0A9D4HRM1_DREPO</name>
<comment type="caution">
    <text evidence="2">The sequence shown here is derived from an EMBL/GenBank/DDBJ whole genome shotgun (WGS) entry which is preliminary data.</text>
</comment>
<dbReference type="EMBL" id="JAIWYP010000012">
    <property type="protein sequence ID" value="KAH3728844.1"/>
    <property type="molecule type" value="Genomic_DNA"/>
</dbReference>
<protein>
    <submittedName>
        <fullName evidence="2">Uncharacterized protein</fullName>
    </submittedName>
</protein>
<feature type="region of interest" description="Disordered" evidence="1">
    <location>
        <begin position="80"/>
        <end position="111"/>
    </location>
</feature>
<reference evidence="2" key="2">
    <citation type="submission" date="2020-11" db="EMBL/GenBank/DDBJ databases">
        <authorList>
            <person name="McCartney M.A."/>
            <person name="Auch B."/>
            <person name="Kono T."/>
            <person name="Mallez S."/>
            <person name="Becker A."/>
            <person name="Gohl D.M."/>
            <person name="Silverstein K.A.T."/>
            <person name="Koren S."/>
            <person name="Bechman K.B."/>
            <person name="Herman A."/>
            <person name="Abrahante J.E."/>
            <person name="Garbe J."/>
        </authorList>
    </citation>
    <scope>NUCLEOTIDE SEQUENCE</scope>
    <source>
        <strain evidence="2">Duluth1</strain>
        <tissue evidence="2">Whole animal</tissue>
    </source>
</reference>